<name>A0A9N8HDJ3_9STRA</name>
<gene>
    <name evidence="2" type="ORF">SEMRO_261_G101910.1</name>
</gene>
<proteinExistence type="predicted"/>
<keyword evidence="3" id="KW-1185">Reference proteome</keyword>
<evidence type="ECO:0000313" key="2">
    <source>
        <dbReference type="EMBL" id="CAB9506293.1"/>
    </source>
</evidence>
<evidence type="ECO:0000313" key="3">
    <source>
        <dbReference type="Proteomes" id="UP001153069"/>
    </source>
</evidence>
<dbReference type="OrthoDB" id="202710at2759"/>
<evidence type="ECO:0000256" key="1">
    <source>
        <dbReference type="SAM" id="MobiDB-lite"/>
    </source>
</evidence>
<feature type="compositionally biased region" description="Polar residues" evidence="1">
    <location>
        <begin position="280"/>
        <end position="293"/>
    </location>
</feature>
<protein>
    <submittedName>
        <fullName evidence="2">Uncharacterized protein</fullName>
    </submittedName>
</protein>
<reference evidence="2" key="1">
    <citation type="submission" date="2020-06" db="EMBL/GenBank/DDBJ databases">
        <authorList>
            <consortium name="Plant Systems Biology data submission"/>
        </authorList>
    </citation>
    <scope>NUCLEOTIDE SEQUENCE</scope>
    <source>
        <strain evidence="2">D6</strain>
    </source>
</reference>
<organism evidence="2 3">
    <name type="scientific">Seminavis robusta</name>
    <dbReference type="NCBI Taxonomy" id="568900"/>
    <lineage>
        <taxon>Eukaryota</taxon>
        <taxon>Sar</taxon>
        <taxon>Stramenopiles</taxon>
        <taxon>Ochrophyta</taxon>
        <taxon>Bacillariophyta</taxon>
        <taxon>Bacillariophyceae</taxon>
        <taxon>Bacillariophycidae</taxon>
        <taxon>Naviculales</taxon>
        <taxon>Naviculaceae</taxon>
        <taxon>Seminavis</taxon>
    </lineage>
</organism>
<dbReference type="Proteomes" id="UP001153069">
    <property type="component" value="Unassembled WGS sequence"/>
</dbReference>
<comment type="caution">
    <text evidence="2">The sequence shown here is derived from an EMBL/GenBank/DDBJ whole genome shotgun (WGS) entry which is preliminary data.</text>
</comment>
<feature type="region of interest" description="Disordered" evidence="1">
    <location>
        <begin position="273"/>
        <end position="296"/>
    </location>
</feature>
<dbReference type="EMBL" id="CAICTM010000260">
    <property type="protein sequence ID" value="CAB9506293.1"/>
    <property type="molecule type" value="Genomic_DNA"/>
</dbReference>
<sequence length="460" mass="51756">MRILAQSITHLYPRQVEHSNNKVVLLIALFGVMKLNSVLQLFCLFPAAATAFVVPAPRRVSHSFLSLSTQDGYNDAAGGGSSSGGGAWKLGNDFPQLLNQCAIQSFLTVVRSLRDPQTIRWVHNFTQPVIPKSKSSNARLTGTTEATNAITSDTNVKNPDGKSYSKLLTYHGLGVMNTTLFPTWKCYFAELLEKPMEVFVVQSSGIEVKDYELDINPASLCTRIISVREQIAEEFAHDLGVMANMGQHTMDSYWDYLDNQLDEDEDYTTTDQLTPIGVDRSTTSNPVTMSSGADGSPRRLPPHNLVFLEYSLDSMGDMMFSPLRKGNFDLVTLLATQESIHRILNKDNNREESFAIYQKYLLNFYVERLETHFTGIQRYGRADDFLEELLFAPPASRVSMDAGFSALVDPVTVAEMILKERRQVALEWQAMSKDVPNQHIEIKRLQLDRLMQSYNKQDVQ</sequence>
<dbReference type="AlphaFoldDB" id="A0A9N8HDJ3"/>
<accession>A0A9N8HDJ3</accession>